<sequence length="44" mass="4944">MNIIRPITKADYNALKEIAVESGIGFTSLPVNDELLQRKIDRAE</sequence>
<accession>A0A1B6NTE3</accession>
<evidence type="ECO:0000313" key="1">
    <source>
        <dbReference type="EMBL" id="KTF06007.1"/>
    </source>
</evidence>
<dbReference type="EC" id="2.3.1.109" evidence="1"/>
<gene>
    <name evidence="1" type="ORF">MGSAQ_002497</name>
</gene>
<dbReference type="GO" id="GO:0008791">
    <property type="term" value="F:arginine N-succinyltransferase activity"/>
    <property type="evidence" value="ECO:0007669"/>
    <property type="project" value="UniProtKB-EC"/>
</dbReference>
<dbReference type="GO" id="GO:0006527">
    <property type="term" value="P:L-arginine catabolic process"/>
    <property type="evidence" value="ECO:0007669"/>
    <property type="project" value="InterPro"/>
</dbReference>
<dbReference type="AlphaFoldDB" id="A0A1B6NTE3"/>
<keyword evidence="1" id="KW-0808">Transferase</keyword>
<dbReference type="EMBL" id="AYSL01001430">
    <property type="protein sequence ID" value="KTF06007.1"/>
    <property type="molecule type" value="Genomic_DNA"/>
</dbReference>
<dbReference type="Pfam" id="PF04958">
    <property type="entry name" value="AstA"/>
    <property type="match status" value="1"/>
</dbReference>
<name>A0A1B6NTE3_9ZZZZ</name>
<feature type="non-terminal residue" evidence="1">
    <location>
        <position position="44"/>
    </location>
</feature>
<comment type="caution">
    <text evidence="1">The sequence shown here is derived from an EMBL/GenBank/DDBJ whole genome shotgun (WGS) entry which is preliminary data.</text>
</comment>
<keyword evidence="1" id="KW-0012">Acyltransferase</keyword>
<organism evidence="1">
    <name type="scientific">marine sediment metagenome</name>
    <dbReference type="NCBI Taxonomy" id="412755"/>
    <lineage>
        <taxon>unclassified sequences</taxon>
        <taxon>metagenomes</taxon>
        <taxon>ecological metagenomes</taxon>
    </lineage>
</organism>
<proteinExistence type="predicted"/>
<dbReference type="InterPro" id="IPR016181">
    <property type="entry name" value="Acyl_CoA_acyltransferase"/>
</dbReference>
<protein>
    <submittedName>
        <fullName evidence="1">Arginine N-succinyltransferase</fullName>
        <ecNumber evidence="1">2.3.1.109</ecNumber>
    </submittedName>
</protein>
<reference evidence="1" key="1">
    <citation type="submission" date="2013-11" db="EMBL/GenBank/DDBJ databases">
        <title>Microbial diversity, functional groups and degradation webs in Northern and Southern Mediterranean and Red Sea marine crude oil polluted sites.</title>
        <authorList>
            <person name="Daffonchio D."/>
            <person name="Mapelli F."/>
            <person name="Ferrer M."/>
            <person name="Richter M."/>
            <person name="Cherif A."/>
            <person name="Malkawi H.I."/>
            <person name="Yakimov M.M."/>
            <person name="Abdel-Fattah Y.R."/>
            <person name="Blaghen M."/>
            <person name="Golyshin P.N."/>
            <person name="Kalogerakis N."/>
            <person name="Boon N."/>
            <person name="Magagnini M."/>
            <person name="Fava F."/>
        </authorList>
    </citation>
    <scope>NUCLEOTIDE SEQUENCE</scope>
</reference>
<dbReference type="InterPro" id="IPR007041">
    <property type="entry name" value="Arg_succinylTrfase_AstA/AruG"/>
</dbReference>
<dbReference type="SUPFAM" id="SSF55729">
    <property type="entry name" value="Acyl-CoA N-acyltransferases (Nat)"/>
    <property type="match status" value="1"/>
</dbReference>